<keyword evidence="4 5" id="KW-0720">Serine protease</keyword>
<feature type="compositionally biased region" description="Polar residues" evidence="7">
    <location>
        <begin position="80"/>
        <end position="97"/>
    </location>
</feature>
<dbReference type="InterPro" id="IPR022398">
    <property type="entry name" value="Peptidase_S8_His-AS"/>
</dbReference>
<dbReference type="InterPro" id="IPR000209">
    <property type="entry name" value="Peptidase_S8/S53_dom"/>
</dbReference>
<keyword evidence="11" id="KW-1185">Reference proteome</keyword>
<gene>
    <name evidence="10" type="ORF">HEB94_001994</name>
</gene>
<dbReference type="PROSITE" id="PS00138">
    <property type="entry name" value="SUBTILASE_SER"/>
    <property type="match status" value="1"/>
</dbReference>
<feature type="active site" description="Charge relay system" evidence="5">
    <location>
        <position position="130"/>
    </location>
</feature>
<evidence type="ECO:0000256" key="3">
    <source>
        <dbReference type="ARBA" id="ARBA00022801"/>
    </source>
</evidence>
<evidence type="ECO:0000259" key="9">
    <source>
        <dbReference type="Pfam" id="PF00082"/>
    </source>
</evidence>
<evidence type="ECO:0000256" key="4">
    <source>
        <dbReference type="ARBA" id="ARBA00022825"/>
    </source>
</evidence>
<dbReference type="Proteomes" id="UP000638648">
    <property type="component" value="Unassembled WGS sequence"/>
</dbReference>
<comment type="similarity">
    <text evidence="1 5 6">Belongs to the peptidase S8 family.</text>
</comment>
<dbReference type="RefSeq" id="WP_192749534.1">
    <property type="nucleotide sequence ID" value="NZ_BAABJL010000133.1"/>
</dbReference>
<dbReference type="Pfam" id="PF00082">
    <property type="entry name" value="Peptidase_S8"/>
    <property type="match status" value="1"/>
</dbReference>
<evidence type="ECO:0000313" key="11">
    <source>
        <dbReference type="Proteomes" id="UP000638648"/>
    </source>
</evidence>
<dbReference type="PROSITE" id="PS00136">
    <property type="entry name" value="SUBTILASE_ASP"/>
    <property type="match status" value="1"/>
</dbReference>
<dbReference type="SUPFAM" id="SSF52743">
    <property type="entry name" value="Subtilisin-like"/>
    <property type="match status" value="1"/>
</dbReference>
<protein>
    <submittedName>
        <fullName evidence="10">Type VII secretion-associated serine protease mycosin</fullName>
    </submittedName>
</protein>
<dbReference type="GO" id="GO:0006508">
    <property type="term" value="P:proteolysis"/>
    <property type="evidence" value="ECO:0007669"/>
    <property type="project" value="UniProtKB-KW"/>
</dbReference>
<evidence type="ECO:0000256" key="8">
    <source>
        <dbReference type="SAM" id="Phobius"/>
    </source>
</evidence>
<keyword evidence="8" id="KW-0812">Transmembrane</keyword>
<organism evidence="10 11">
    <name type="scientific">Actinopolymorpha pittospori</name>
    <dbReference type="NCBI Taxonomy" id="648752"/>
    <lineage>
        <taxon>Bacteria</taxon>
        <taxon>Bacillati</taxon>
        <taxon>Actinomycetota</taxon>
        <taxon>Actinomycetes</taxon>
        <taxon>Propionibacteriales</taxon>
        <taxon>Actinopolymorphaceae</taxon>
        <taxon>Actinopolymorpha</taxon>
    </lineage>
</organism>
<feature type="active site" description="Charge relay system" evidence="5">
    <location>
        <position position="168"/>
    </location>
</feature>
<dbReference type="InterPro" id="IPR023827">
    <property type="entry name" value="Peptidase_S8_Asp-AS"/>
</dbReference>
<keyword evidence="3 5" id="KW-0378">Hydrolase</keyword>
<keyword evidence="8" id="KW-0472">Membrane</keyword>
<evidence type="ECO:0000256" key="1">
    <source>
        <dbReference type="ARBA" id="ARBA00011073"/>
    </source>
</evidence>
<keyword evidence="2 5" id="KW-0645">Protease</keyword>
<dbReference type="InterPro" id="IPR015500">
    <property type="entry name" value="Peptidase_S8_subtilisin-rel"/>
</dbReference>
<reference evidence="10" key="1">
    <citation type="submission" date="2020-10" db="EMBL/GenBank/DDBJ databases">
        <title>Sequencing the genomes of 1000 actinobacteria strains.</title>
        <authorList>
            <person name="Klenk H.-P."/>
        </authorList>
    </citation>
    <scope>NUCLEOTIDE SEQUENCE</scope>
    <source>
        <strain evidence="10">DSM 45354</strain>
    </source>
</reference>
<evidence type="ECO:0000256" key="6">
    <source>
        <dbReference type="RuleBase" id="RU003355"/>
    </source>
</evidence>
<feature type="compositionally biased region" description="Polar residues" evidence="7">
    <location>
        <begin position="57"/>
        <end position="70"/>
    </location>
</feature>
<evidence type="ECO:0000256" key="7">
    <source>
        <dbReference type="SAM" id="MobiDB-lite"/>
    </source>
</evidence>
<dbReference type="AlphaFoldDB" id="A0A927RHF1"/>
<comment type="caution">
    <text evidence="10">The sequence shown here is derived from an EMBL/GenBank/DDBJ whole genome shotgun (WGS) entry which is preliminary data.</text>
</comment>
<evidence type="ECO:0000256" key="5">
    <source>
        <dbReference type="PROSITE-ProRule" id="PRU01240"/>
    </source>
</evidence>
<dbReference type="GO" id="GO:0004252">
    <property type="term" value="F:serine-type endopeptidase activity"/>
    <property type="evidence" value="ECO:0007669"/>
    <property type="project" value="UniProtKB-UniRule"/>
</dbReference>
<evidence type="ECO:0000313" key="10">
    <source>
        <dbReference type="EMBL" id="MBE1605146.1"/>
    </source>
</evidence>
<dbReference type="PROSITE" id="PS00137">
    <property type="entry name" value="SUBTILASE_HIS"/>
    <property type="match status" value="1"/>
</dbReference>
<feature type="region of interest" description="Disordered" evidence="7">
    <location>
        <begin position="19"/>
        <end position="105"/>
    </location>
</feature>
<name>A0A927RHF1_9ACTN</name>
<dbReference type="InterPro" id="IPR050131">
    <property type="entry name" value="Peptidase_S8_subtilisin-like"/>
</dbReference>
<dbReference type="InterPro" id="IPR036852">
    <property type="entry name" value="Peptidase_S8/S53_dom_sf"/>
</dbReference>
<dbReference type="PANTHER" id="PTHR43806:SF11">
    <property type="entry name" value="CEREVISIN-RELATED"/>
    <property type="match status" value="1"/>
</dbReference>
<evidence type="ECO:0000256" key="2">
    <source>
        <dbReference type="ARBA" id="ARBA00022670"/>
    </source>
</evidence>
<feature type="compositionally biased region" description="Low complexity" evidence="7">
    <location>
        <begin position="28"/>
        <end position="40"/>
    </location>
</feature>
<feature type="transmembrane region" description="Helical" evidence="8">
    <location>
        <begin position="423"/>
        <end position="445"/>
    </location>
</feature>
<dbReference type="Gene3D" id="3.40.50.200">
    <property type="entry name" value="Peptidase S8/S53 domain"/>
    <property type="match status" value="1"/>
</dbReference>
<proteinExistence type="inferred from homology"/>
<keyword evidence="8" id="KW-1133">Transmembrane helix</keyword>
<dbReference type="PRINTS" id="PR00723">
    <property type="entry name" value="SUBTILISIN"/>
</dbReference>
<dbReference type="PANTHER" id="PTHR43806">
    <property type="entry name" value="PEPTIDASE S8"/>
    <property type="match status" value="1"/>
</dbReference>
<sequence>MLVTPSLVGPGTTEAYADVARGVLQAAPTPTGTPEPTRTPGSDGAPNPTDTPRDSSDSTGAGNSTNTGDSSESEAYPDPVNSSKYGGNSCRSQYPSSTRTTQTPWQQRRLVLDRLDSFAAGRQVTVAVVDTGVSFANPQLDKASVPPAASFVFDEDAAIAPWQDCEGHGTMVAGIIAGRPAGDSGFRGVAPSAKILSVRVAEGEKTGSARSLAAGIHYAADHGADVINVSVVTEGAYDLLGKAVRYALDKGVVVVVAAGNTGTKGNGQTWPAEYARQKGFEGLIVVGAVDEAGNVPTFSTTSVPITVAAPGQNLTGLAPLSGLATNQEGTSFAAPFVSGLAALLLEKYDHRLTPLQVKRLLESTADHPGLDLPDQRSGWGVINPYEALTQLRPDLGAAPTPAPGATIAPLTLPAAPDPLPRTIALAAGGGAVGVALLVLAGVATYRRGRVRGWRPGQAHQETPTT</sequence>
<feature type="active site" description="Charge relay system" evidence="5">
    <location>
        <position position="331"/>
    </location>
</feature>
<dbReference type="EMBL" id="JADBEM010000001">
    <property type="protein sequence ID" value="MBE1605146.1"/>
    <property type="molecule type" value="Genomic_DNA"/>
</dbReference>
<dbReference type="InterPro" id="IPR023828">
    <property type="entry name" value="Peptidase_S8_Ser-AS"/>
</dbReference>
<feature type="domain" description="Peptidase S8/S53" evidence="9">
    <location>
        <begin position="121"/>
        <end position="380"/>
    </location>
</feature>
<accession>A0A927RHF1</accession>
<dbReference type="PROSITE" id="PS51892">
    <property type="entry name" value="SUBTILASE"/>
    <property type="match status" value="1"/>
</dbReference>